<evidence type="ECO:0000256" key="1">
    <source>
        <dbReference type="SAM" id="MobiDB-lite"/>
    </source>
</evidence>
<comment type="caution">
    <text evidence="3">The sequence shown here is derived from an EMBL/GenBank/DDBJ whole genome shotgun (WGS) entry which is preliminary data.</text>
</comment>
<reference evidence="3 4" key="1">
    <citation type="journal article" date="2019" name="Int. J. Syst. Evol. Microbiol.">
        <title>The Global Catalogue of Microorganisms (GCM) 10K type strain sequencing project: providing services to taxonomists for standard genome sequencing and annotation.</title>
        <authorList>
            <consortium name="The Broad Institute Genomics Platform"/>
            <consortium name="The Broad Institute Genome Sequencing Center for Infectious Disease"/>
            <person name="Wu L."/>
            <person name="Ma J."/>
        </authorList>
    </citation>
    <scope>NUCLEOTIDE SEQUENCE [LARGE SCALE GENOMIC DNA]</scope>
    <source>
        <strain evidence="3 4">JCM 13002</strain>
    </source>
</reference>
<evidence type="ECO:0000256" key="2">
    <source>
        <dbReference type="SAM" id="Phobius"/>
    </source>
</evidence>
<feature type="transmembrane region" description="Helical" evidence="2">
    <location>
        <begin position="41"/>
        <end position="57"/>
    </location>
</feature>
<evidence type="ECO:0008006" key="5">
    <source>
        <dbReference type="Google" id="ProtNLM"/>
    </source>
</evidence>
<keyword evidence="2" id="KW-0472">Membrane</keyword>
<keyword evidence="4" id="KW-1185">Reference proteome</keyword>
<name>A0ABN1TD10_9ACTN</name>
<proteinExistence type="predicted"/>
<sequence length="58" mass="6229">MSTRTQAPSAAAAQAGEVLWSDPRDEPSPEARRAQRMLRRAGLLLAVLGFVAAVLLVR</sequence>
<keyword evidence="2" id="KW-1133">Transmembrane helix</keyword>
<dbReference type="Pfam" id="PF26627">
    <property type="entry name" value="MmpB"/>
    <property type="match status" value="1"/>
</dbReference>
<feature type="compositionally biased region" description="Basic and acidic residues" evidence="1">
    <location>
        <begin position="22"/>
        <end position="33"/>
    </location>
</feature>
<keyword evidence="2" id="KW-0812">Transmembrane</keyword>
<dbReference type="Proteomes" id="UP001499987">
    <property type="component" value="Unassembled WGS sequence"/>
</dbReference>
<feature type="compositionally biased region" description="Low complexity" evidence="1">
    <location>
        <begin position="1"/>
        <end position="15"/>
    </location>
</feature>
<dbReference type="EMBL" id="BAAALD010000005">
    <property type="protein sequence ID" value="GAA1071468.1"/>
    <property type="molecule type" value="Genomic_DNA"/>
</dbReference>
<evidence type="ECO:0000313" key="3">
    <source>
        <dbReference type="EMBL" id="GAA1071468.1"/>
    </source>
</evidence>
<accession>A0ABN1TD10</accession>
<protein>
    <recommendedName>
        <fullName evidence="5">DUF3040 domain-containing protein</fullName>
    </recommendedName>
</protein>
<organism evidence="3 4">
    <name type="scientific">Kitasatospora arboriphila</name>
    <dbReference type="NCBI Taxonomy" id="258052"/>
    <lineage>
        <taxon>Bacteria</taxon>
        <taxon>Bacillati</taxon>
        <taxon>Actinomycetota</taxon>
        <taxon>Actinomycetes</taxon>
        <taxon>Kitasatosporales</taxon>
        <taxon>Streptomycetaceae</taxon>
        <taxon>Kitasatospora</taxon>
    </lineage>
</organism>
<dbReference type="NCBIfam" id="NF047320">
    <property type="entry name" value="morpho_MmpB"/>
    <property type="match status" value="1"/>
</dbReference>
<evidence type="ECO:0000313" key="4">
    <source>
        <dbReference type="Proteomes" id="UP001499987"/>
    </source>
</evidence>
<feature type="region of interest" description="Disordered" evidence="1">
    <location>
        <begin position="1"/>
        <end position="33"/>
    </location>
</feature>
<gene>
    <name evidence="3" type="ORF">GCM10009663_08440</name>
</gene>
<dbReference type="InterPro" id="IPR058070">
    <property type="entry name" value="MmpB-like"/>
</dbReference>